<evidence type="ECO:0000313" key="10">
    <source>
        <dbReference type="Proteomes" id="UP000051952"/>
    </source>
</evidence>
<keyword evidence="4" id="KW-0067">ATP-binding</keyword>
<feature type="compositionally biased region" description="Low complexity" evidence="5">
    <location>
        <begin position="230"/>
        <end position="247"/>
    </location>
</feature>
<evidence type="ECO:0000259" key="7">
    <source>
        <dbReference type="Pfam" id="PF00781"/>
    </source>
</evidence>
<evidence type="ECO:0000259" key="8">
    <source>
        <dbReference type="Pfam" id="PF19279"/>
    </source>
</evidence>
<feature type="region of interest" description="Disordered" evidence="5">
    <location>
        <begin position="220"/>
        <end position="247"/>
    </location>
</feature>
<evidence type="ECO:0000256" key="3">
    <source>
        <dbReference type="ARBA" id="ARBA00022777"/>
    </source>
</evidence>
<proteinExistence type="predicted"/>
<dbReference type="InterPro" id="IPR017438">
    <property type="entry name" value="ATP-NAD_kinase_N"/>
</dbReference>
<dbReference type="GO" id="GO:0005524">
    <property type="term" value="F:ATP binding"/>
    <property type="evidence" value="ECO:0007669"/>
    <property type="project" value="UniProtKB-KW"/>
</dbReference>
<keyword evidence="10" id="KW-1185">Reference proteome</keyword>
<reference evidence="10" key="1">
    <citation type="submission" date="2015-09" db="EMBL/GenBank/DDBJ databases">
        <authorList>
            <consortium name="Pathogen Informatics"/>
        </authorList>
    </citation>
    <scope>NUCLEOTIDE SEQUENCE [LARGE SCALE GENOMIC DNA]</scope>
    <source>
        <strain evidence="10">Lake Konstanz</strain>
    </source>
</reference>
<gene>
    <name evidence="9" type="ORF">BSAL_28445</name>
</gene>
<keyword evidence="6" id="KW-1133">Transmembrane helix</keyword>
<evidence type="ECO:0000256" key="1">
    <source>
        <dbReference type="ARBA" id="ARBA00022679"/>
    </source>
</evidence>
<dbReference type="Proteomes" id="UP000051952">
    <property type="component" value="Unassembled WGS sequence"/>
</dbReference>
<dbReference type="Pfam" id="PF00781">
    <property type="entry name" value="DAGK_cat"/>
    <property type="match status" value="1"/>
</dbReference>
<dbReference type="Pfam" id="PF19279">
    <property type="entry name" value="YegS_C"/>
    <property type="match status" value="1"/>
</dbReference>
<dbReference type="Gene3D" id="3.40.50.10330">
    <property type="entry name" value="Probable inorganic polyphosphate/atp-NAD kinase, domain 1"/>
    <property type="match status" value="1"/>
</dbReference>
<dbReference type="PANTHER" id="PTHR12358:SF54">
    <property type="entry name" value="SPHINGOSINE KINASE RELATED PROTEIN"/>
    <property type="match status" value="1"/>
</dbReference>
<dbReference type="EMBL" id="CYKH01001860">
    <property type="protein sequence ID" value="CUG90717.1"/>
    <property type="molecule type" value="Genomic_DNA"/>
</dbReference>
<protein>
    <submittedName>
        <fullName evidence="9">Diacylglycerol kinase, putative</fullName>
    </submittedName>
</protein>
<keyword evidence="3 9" id="KW-0418">Kinase</keyword>
<evidence type="ECO:0000256" key="2">
    <source>
        <dbReference type="ARBA" id="ARBA00022741"/>
    </source>
</evidence>
<evidence type="ECO:0000256" key="5">
    <source>
        <dbReference type="SAM" id="MobiDB-lite"/>
    </source>
</evidence>
<keyword evidence="1" id="KW-0808">Transferase</keyword>
<feature type="domain" description="YegS/DAGK C-terminal" evidence="8">
    <location>
        <begin position="356"/>
        <end position="466"/>
    </location>
</feature>
<dbReference type="PANTHER" id="PTHR12358">
    <property type="entry name" value="SPHINGOSINE KINASE"/>
    <property type="match status" value="1"/>
</dbReference>
<evidence type="ECO:0000313" key="9">
    <source>
        <dbReference type="EMBL" id="CUG90717.1"/>
    </source>
</evidence>
<dbReference type="InterPro" id="IPR045540">
    <property type="entry name" value="YegS/DAGK_C"/>
</dbReference>
<name>A0A0S4JGP7_BODSA</name>
<dbReference type="Gene3D" id="2.60.200.40">
    <property type="match status" value="1"/>
</dbReference>
<feature type="transmembrane region" description="Helical" evidence="6">
    <location>
        <begin position="295"/>
        <end position="314"/>
    </location>
</feature>
<organism evidence="9 10">
    <name type="scientific">Bodo saltans</name>
    <name type="common">Flagellated protozoan</name>
    <dbReference type="NCBI Taxonomy" id="75058"/>
    <lineage>
        <taxon>Eukaryota</taxon>
        <taxon>Discoba</taxon>
        <taxon>Euglenozoa</taxon>
        <taxon>Kinetoplastea</taxon>
        <taxon>Metakinetoplastina</taxon>
        <taxon>Eubodonida</taxon>
        <taxon>Bodonidae</taxon>
        <taxon>Bodo</taxon>
    </lineage>
</organism>
<feature type="domain" description="DAGKc" evidence="7">
    <location>
        <begin position="130"/>
        <end position="207"/>
    </location>
</feature>
<evidence type="ECO:0000256" key="6">
    <source>
        <dbReference type="SAM" id="Phobius"/>
    </source>
</evidence>
<dbReference type="InterPro" id="IPR001206">
    <property type="entry name" value="Diacylglycerol_kinase_cat_dom"/>
</dbReference>
<dbReference type="SUPFAM" id="SSF111331">
    <property type="entry name" value="NAD kinase/diacylglycerol kinase-like"/>
    <property type="match status" value="1"/>
</dbReference>
<evidence type="ECO:0000256" key="4">
    <source>
        <dbReference type="ARBA" id="ARBA00022840"/>
    </source>
</evidence>
<dbReference type="InterPro" id="IPR050187">
    <property type="entry name" value="Lipid_Phosphate_FormReg"/>
</dbReference>
<keyword evidence="6" id="KW-0472">Membrane</keyword>
<dbReference type="AlphaFoldDB" id="A0A0S4JGP7"/>
<dbReference type="OrthoDB" id="336240at2759"/>
<dbReference type="VEuPathDB" id="TriTrypDB:BSAL_28445"/>
<dbReference type="GO" id="GO:0016301">
    <property type="term" value="F:kinase activity"/>
    <property type="evidence" value="ECO:0007669"/>
    <property type="project" value="UniProtKB-KW"/>
</dbReference>
<accession>A0A0S4JGP7</accession>
<sequence>MSLDNELAKNLPKLVPLRIWVIVNPTSGGNRGEKLAKKLHGAIRKNVLVNSSNIIETTLSQLQKQVPPICFPQMPETPCAAIVIRSTESSESTAIAATICKLFIHHSSSSAATSSSTSFDTQQHQLRLFNDIVVAIGGDGTLSEVVHGLCTGTLDVIKKTNGASGGTEAWPADATVLSRNLPRLVYLPSGTGADFARLGFNCHNIDEVISVLKCLIPTEDSNSPPGGGNTNSSSPTTAAGGVSGGTSTPRFQSCRIDVGSVAYPKTGTRRYFINECSVGMSSDVIIKSENYKKTWLRHFGGLVIFFAAAIVALVQMKPKPMRLRRLPCSSSSQPKNASMVSVPCPRTTRLTPAEIRADLELENRWVDFPASTIAFGNGKYFGGGMMICPHGDPTDQLFAVTAWYATFWAFVLRVFGVYNGNHVKWAETTTLEGSRFEVDVAEGATEQQFCETDGELGEELPAIIEFMGSINLLRPSGRKSQ</sequence>
<keyword evidence="2" id="KW-0547">Nucleotide-binding</keyword>
<dbReference type="InterPro" id="IPR016064">
    <property type="entry name" value="NAD/diacylglycerol_kinase_sf"/>
</dbReference>
<keyword evidence="6" id="KW-0812">Transmembrane</keyword>